<comment type="caution">
    <text evidence="1">The sequence shown here is derived from an EMBL/GenBank/DDBJ whole genome shotgun (WGS) entry which is preliminary data.</text>
</comment>
<proteinExistence type="predicted"/>
<dbReference type="Proteomes" id="UP000228626">
    <property type="component" value="Unassembled WGS sequence"/>
</dbReference>
<protein>
    <submittedName>
        <fullName evidence="1">Uncharacterized protein</fullName>
    </submittedName>
</protein>
<dbReference type="EMBL" id="PFAR01000050">
    <property type="protein sequence ID" value="PIR92796.1"/>
    <property type="molecule type" value="Genomic_DNA"/>
</dbReference>
<evidence type="ECO:0000313" key="2">
    <source>
        <dbReference type="Proteomes" id="UP000228626"/>
    </source>
</evidence>
<sequence length="75" mass="8484">MNDEYEVKGGDLCSKCSTGRLVAMKPFGNSELECNKCHTKFDIATGKEVVLPGPKEEFWKVIFAIMKFLQAVIRR</sequence>
<gene>
    <name evidence="1" type="ORF">COT99_04185</name>
</gene>
<reference evidence="2" key="1">
    <citation type="submission" date="2017-09" db="EMBL/GenBank/DDBJ databases">
        <title>Depth-based differentiation of microbial function through sediment-hosted aquifers and enrichment of novel symbionts in the deep terrestrial subsurface.</title>
        <authorList>
            <person name="Probst A.J."/>
            <person name="Ladd B."/>
            <person name="Jarett J.K."/>
            <person name="Geller-Mcgrath D.E."/>
            <person name="Sieber C.M.K."/>
            <person name="Emerson J.B."/>
            <person name="Anantharaman K."/>
            <person name="Thomas B.C."/>
            <person name="Malmstrom R."/>
            <person name="Stieglmeier M."/>
            <person name="Klingl A."/>
            <person name="Woyke T."/>
            <person name="Ryan C.M."/>
            <person name="Banfield J.F."/>
        </authorList>
    </citation>
    <scope>NUCLEOTIDE SEQUENCE [LARGE SCALE GENOMIC DNA]</scope>
</reference>
<dbReference type="AlphaFoldDB" id="A0A2H0V134"/>
<evidence type="ECO:0000313" key="1">
    <source>
        <dbReference type="EMBL" id="PIR92796.1"/>
    </source>
</evidence>
<organism evidence="1 2">
    <name type="scientific">Candidatus Falkowbacteria bacterium CG10_big_fil_rev_8_21_14_0_10_43_10</name>
    <dbReference type="NCBI Taxonomy" id="1974567"/>
    <lineage>
        <taxon>Bacteria</taxon>
        <taxon>Candidatus Falkowiibacteriota</taxon>
    </lineage>
</organism>
<name>A0A2H0V134_9BACT</name>
<accession>A0A2H0V134</accession>